<dbReference type="GO" id="GO:0006071">
    <property type="term" value="P:glycerol metabolic process"/>
    <property type="evidence" value="ECO:0007669"/>
    <property type="project" value="InterPro"/>
</dbReference>
<keyword evidence="3" id="KW-1185">Reference proteome</keyword>
<evidence type="ECO:0000313" key="3">
    <source>
        <dbReference type="Proteomes" id="UP000331127"/>
    </source>
</evidence>
<dbReference type="GO" id="GO:0004371">
    <property type="term" value="F:glycerone kinase activity"/>
    <property type="evidence" value="ECO:0007669"/>
    <property type="project" value="InterPro"/>
</dbReference>
<organism evidence="2 3">
    <name type="scientific">Acrocarpospora macrocephala</name>
    <dbReference type="NCBI Taxonomy" id="150177"/>
    <lineage>
        <taxon>Bacteria</taxon>
        <taxon>Bacillati</taxon>
        <taxon>Actinomycetota</taxon>
        <taxon>Actinomycetes</taxon>
        <taxon>Streptosporangiales</taxon>
        <taxon>Streptosporangiaceae</taxon>
        <taxon>Acrocarpospora</taxon>
    </lineage>
</organism>
<sequence>MAQPFLTSKDDYVDRALQGFARSNGDVVTLHTDPTFIRAVAPDPRRRVGIVSGGGSWWHA</sequence>
<evidence type="ECO:0000313" key="2">
    <source>
        <dbReference type="EMBL" id="GES13904.1"/>
    </source>
</evidence>
<dbReference type="AlphaFoldDB" id="A0A5M3WY90"/>
<reference evidence="2 3" key="1">
    <citation type="submission" date="2019-10" db="EMBL/GenBank/DDBJ databases">
        <title>Whole genome shotgun sequence of Acrocarpospora macrocephala NBRC 16266.</title>
        <authorList>
            <person name="Ichikawa N."/>
            <person name="Kimura A."/>
            <person name="Kitahashi Y."/>
            <person name="Komaki H."/>
            <person name="Oguchi A."/>
        </authorList>
    </citation>
    <scope>NUCLEOTIDE SEQUENCE [LARGE SCALE GENOMIC DNA]</scope>
    <source>
        <strain evidence="2 3">NBRC 16266</strain>
    </source>
</reference>
<comment type="caution">
    <text evidence="2">The sequence shown here is derived from an EMBL/GenBank/DDBJ whole genome shotgun (WGS) entry which is preliminary data.</text>
</comment>
<dbReference type="SUPFAM" id="SSF82549">
    <property type="entry name" value="DAK1/DegV-like"/>
    <property type="match status" value="1"/>
</dbReference>
<protein>
    <recommendedName>
        <fullName evidence="1">DhaK domain-containing protein</fullName>
    </recommendedName>
</protein>
<dbReference type="InterPro" id="IPR004006">
    <property type="entry name" value="DhaK_dom"/>
</dbReference>
<name>A0A5M3WY90_9ACTN</name>
<accession>A0A5M3WY90</accession>
<proteinExistence type="predicted"/>
<evidence type="ECO:0000259" key="1">
    <source>
        <dbReference type="PROSITE" id="PS51481"/>
    </source>
</evidence>
<feature type="domain" description="DhaK" evidence="1">
    <location>
        <begin position="8"/>
        <end position="60"/>
    </location>
</feature>
<dbReference type="PROSITE" id="PS51481">
    <property type="entry name" value="DHAK"/>
    <property type="match status" value="1"/>
</dbReference>
<dbReference type="RefSeq" id="WP_155359116.1">
    <property type="nucleotide sequence ID" value="NZ_BAAAHL010000059.1"/>
</dbReference>
<dbReference type="EMBL" id="BLAE01000051">
    <property type="protein sequence ID" value="GES13904.1"/>
    <property type="molecule type" value="Genomic_DNA"/>
</dbReference>
<gene>
    <name evidence="2" type="ORF">Amac_075010</name>
</gene>
<dbReference type="Proteomes" id="UP000331127">
    <property type="component" value="Unassembled WGS sequence"/>
</dbReference>